<accession>A0A9P0FNS3</accession>
<dbReference type="GO" id="GO:0005524">
    <property type="term" value="F:ATP binding"/>
    <property type="evidence" value="ECO:0007669"/>
    <property type="project" value="UniProtKB-KW"/>
</dbReference>
<sequence length="220" mass="24774">MGNLLKELTGKVDKGTVNNADNRGANVHTSSDEGTEQFCQNPDVPFESENAQLHFHNRVERMKKDPAVSESPVMDIEDLVKLGNLHKFCPYYMAWEIQKEADIIFMPYNYLFYPKVRKSLGIVLSNNVVILDEAHNIKRSIIRHLDPSARRPPWNICLFGIHGRAQGGLLASSKQNNGLQPHFPQFHAHGYHGSRQNRGGSNKHGYALRSKIVETKSSSG</sequence>
<dbReference type="GO" id="GO:0010569">
    <property type="term" value="P:regulation of double-strand break repair via homologous recombination"/>
    <property type="evidence" value="ECO:0007669"/>
    <property type="project" value="TreeGrafter"/>
</dbReference>
<dbReference type="GO" id="GO:0003677">
    <property type="term" value="F:DNA binding"/>
    <property type="evidence" value="ECO:0007669"/>
    <property type="project" value="InterPro"/>
</dbReference>
<dbReference type="PANTHER" id="PTHR11472:SF34">
    <property type="entry name" value="REGULATOR OF TELOMERE ELONGATION HELICASE 1"/>
    <property type="match status" value="1"/>
</dbReference>
<dbReference type="GO" id="GO:0005634">
    <property type="term" value="C:nucleus"/>
    <property type="evidence" value="ECO:0007669"/>
    <property type="project" value="TreeGrafter"/>
</dbReference>
<feature type="domain" description="Helicase ATP-binding" evidence="5">
    <location>
        <begin position="1"/>
        <end position="190"/>
    </location>
</feature>
<keyword evidence="1" id="KW-0547">Nucleotide-binding</keyword>
<dbReference type="GO" id="GO:0090657">
    <property type="term" value="P:telomeric loop disassembly"/>
    <property type="evidence" value="ECO:0007669"/>
    <property type="project" value="TreeGrafter"/>
</dbReference>
<evidence type="ECO:0000256" key="1">
    <source>
        <dbReference type="ARBA" id="ARBA00022741"/>
    </source>
</evidence>
<dbReference type="InterPro" id="IPR010614">
    <property type="entry name" value="RAD3-like_helicase_DEAD"/>
</dbReference>
<evidence type="ECO:0000256" key="2">
    <source>
        <dbReference type="ARBA" id="ARBA00022801"/>
    </source>
</evidence>
<protein>
    <recommendedName>
        <fullName evidence="5">Helicase ATP-binding domain-containing protein</fullName>
    </recommendedName>
</protein>
<organism evidence="6 7">
    <name type="scientific">Brassicogethes aeneus</name>
    <name type="common">Rape pollen beetle</name>
    <name type="synonym">Meligethes aeneus</name>
    <dbReference type="NCBI Taxonomy" id="1431903"/>
    <lineage>
        <taxon>Eukaryota</taxon>
        <taxon>Metazoa</taxon>
        <taxon>Ecdysozoa</taxon>
        <taxon>Arthropoda</taxon>
        <taxon>Hexapoda</taxon>
        <taxon>Insecta</taxon>
        <taxon>Pterygota</taxon>
        <taxon>Neoptera</taxon>
        <taxon>Endopterygota</taxon>
        <taxon>Coleoptera</taxon>
        <taxon>Polyphaga</taxon>
        <taxon>Cucujiformia</taxon>
        <taxon>Nitidulidae</taxon>
        <taxon>Meligethinae</taxon>
        <taxon>Brassicogethes</taxon>
    </lineage>
</organism>
<dbReference type="OrthoDB" id="19182at2759"/>
<evidence type="ECO:0000256" key="4">
    <source>
        <dbReference type="SAM" id="MobiDB-lite"/>
    </source>
</evidence>
<keyword evidence="7" id="KW-1185">Reference proteome</keyword>
<dbReference type="InterPro" id="IPR006554">
    <property type="entry name" value="Helicase-like_DEXD_c2"/>
</dbReference>
<dbReference type="InterPro" id="IPR027417">
    <property type="entry name" value="P-loop_NTPase"/>
</dbReference>
<evidence type="ECO:0000256" key="3">
    <source>
        <dbReference type="ARBA" id="ARBA00022840"/>
    </source>
</evidence>
<dbReference type="PROSITE" id="PS51193">
    <property type="entry name" value="HELICASE_ATP_BIND_2"/>
    <property type="match status" value="1"/>
</dbReference>
<name>A0A9P0FNS3_BRAAE</name>
<dbReference type="GO" id="GO:0003678">
    <property type="term" value="F:DNA helicase activity"/>
    <property type="evidence" value="ECO:0007669"/>
    <property type="project" value="InterPro"/>
</dbReference>
<keyword evidence="2" id="KW-0378">Hydrolase</keyword>
<dbReference type="GO" id="GO:0016818">
    <property type="term" value="F:hydrolase activity, acting on acid anhydrides, in phosphorus-containing anhydrides"/>
    <property type="evidence" value="ECO:0007669"/>
    <property type="project" value="InterPro"/>
</dbReference>
<dbReference type="AlphaFoldDB" id="A0A9P0FNS3"/>
<dbReference type="EMBL" id="OV121139">
    <property type="protein sequence ID" value="CAH0562416.1"/>
    <property type="molecule type" value="Genomic_DNA"/>
</dbReference>
<dbReference type="GO" id="GO:1904430">
    <property type="term" value="P:negative regulation of t-circle formation"/>
    <property type="evidence" value="ECO:0007669"/>
    <property type="project" value="TreeGrafter"/>
</dbReference>
<dbReference type="GO" id="GO:0045910">
    <property type="term" value="P:negative regulation of DNA recombination"/>
    <property type="evidence" value="ECO:0007669"/>
    <property type="project" value="TreeGrafter"/>
</dbReference>
<feature type="region of interest" description="Disordered" evidence="4">
    <location>
        <begin position="184"/>
        <end position="204"/>
    </location>
</feature>
<dbReference type="SMART" id="SM00488">
    <property type="entry name" value="DEXDc2"/>
    <property type="match status" value="1"/>
</dbReference>
<dbReference type="InterPro" id="IPR045028">
    <property type="entry name" value="DinG/Rad3-like"/>
</dbReference>
<dbReference type="Pfam" id="PF06733">
    <property type="entry name" value="DEAD_2"/>
    <property type="match status" value="1"/>
</dbReference>
<dbReference type="InterPro" id="IPR014013">
    <property type="entry name" value="Helic_SF1/SF2_ATP-bd_DinG/Rad3"/>
</dbReference>
<reference evidence="6" key="1">
    <citation type="submission" date="2021-12" db="EMBL/GenBank/DDBJ databases">
        <authorList>
            <person name="King R."/>
        </authorList>
    </citation>
    <scope>NUCLEOTIDE SEQUENCE</scope>
</reference>
<dbReference type="Proteomes" id="UP001154078">
    <property type="component" value="Chromosome 8"/>
</dbReference>
<keyword evidence="3" id="KW-0067">ATP-binding</keyword>
<dbReference type="Gene3D" id="3.40.50.300">
    <property type="entry name" value="P-loop containing nucleotide triphosphate hydrolases"/>
    <property type="match status" value="1"/>
</dbReference>
<dbReference type="GO" id="GO:0070182">
    <property type="term" value="F:DNA polymerase binding"/>
    <property type="evidence" value="ECO:0007669"/>
    <property type="project" value="TreeGrafter"/>
</dbReference>
<feature type="region of interest" description="Disordered" evidence="4">
    <location>
        <begin position="15"/>
        <end position="37"/>
    </location>
</feature>
<proteinExistence type="predicted"/>
<evidence type="ECO:0000313" key="6">
    <source>
        <dbReference type="EMBL" id="CAH0562416.1"/>
    </source>
</evidence>
<evidence type="ECO:0000259" key="5">
    <source>
        <dbReference type="PROSITE" id="PS51193"/>
    </source>
</evidence>
<gene>
    <name evidence="6" type="ORF">MELIAE_LOCUS11536</name>
</gene>
<evidence type="ECO:0000313" key="7">
    <source>
        <dbReference type="Proteomes" id="UP001154078"/>
    </source>
</evidence>
<dbReference type="PANTHER" id="PTHR11472">
    <property type="entry name" value="DNA REPAIR DEAD HELICASE RAD3/XP-D SUBFAMILY MEMBER"/>
    <property type="match status" value="1"/>
</dbReference>